<evidence type="ECO:0000256" key="8">
    <source>
        <dbReference type="ARBA" id="ARBA00023136"/>
    </source>
</evidence>
<comment type="similarity">
    <text evidence="2">Belongs to the V-ATPase e1/e2 subunit family.</text>
</comment>
<dbReference type="AlphaFoldDB" id="A0A0K8R6L1"/>
<evidence type="ECO:0000256" key="1">
    <source>
        <dbReference type="ARBA" id="ARBA00004127"/>
    </source>
</evidence>
<sequence>MGPTAVPVIVNTLVWFVAGAILPWFVPKGENRGIVQTMMVLTSVCCYVFWLGPYMMQYHPIIGPQLDPTAVHVMNEEWK</sequence>
<dbReference type="GO" id="GO:0046961">
    <property type="term" value="F:proton-transporting ATPase activity, rotational mechanism"/>
    <property type="evidence" value="ECO:0007669"/>
    <property type="project" value="InterPro"/>
</dbReference>
<dbReference type="GO" id="GO:0033179">
    <property type="term" value="C:proton-transporting V-type ATPase, V0 domain"/>
    <property type="evidence" value="ECO:0007669"/>
    <property type="project" value="InterPro"/>
</dbReference>
<proteinExistence type="evidence at transcript level"/>
<dbReference type="InterPro" id="IPR008389">
    <property type="entry name" value="ATPase_V0-cplx_e1/e2_su"/>
</dbReference>
<keyword evidence="6 9" id="KW-1133">Transmembrane helix</keyword>
<evidence type="ECO:0000256" key="7">
    <source>
        <dbReference type="ARBA" id="ARBA00023065"/>
    </source>
</evidence>
<dbReference type="GO" id="GO:0033181">
    <property type="term" value="C:plasma membrane proton-transporting V-type ATPase complex"/>
    <property type="evidence" value="ECO:0007669"/>
    <property type="project" value="TreeGrafter"/>
</dbReference>
<keyword evidence="3" id="KW-0813">Transport</keyword>
<evidence type="ECO:0000256" key="9">
    <source>
        <dbReference type="SAM" id="Phobius"/>
    </source>
</evidence>
<organism evidence="10">
    <name type="scientific">Ixodes ricinus</name>
    <name type="common">Common tick</name>
    <name type="synonym">Acarus ricinus</name>
    <dbReference type="NCBI Taxonomy" id="34613"/>
    <lineage>
        <taxon>Eukaryota</taxon>
        <taxon>Metazoa</taxon>
        <taxon>Ecdysozoa</taxon>
        <taxon>Arthropoda</taxon>
        <taxon>Chelicerata</taxon>
        <taxon>Arachnida</taxon>
        <taxon>Acari</taxon>
        <taxon>Parasitiformes</taxon>
        <taxon>Ixodida</taxon>
        <taxon>Ixodoidea</taxon>
        <taxon>Ixodidae</taxon>
        <taxon>Ixodinae</taxon>
        <taxon>Ixodes</taxon>
    </lineage>
</organism>
<keyword evidence="5" id="KW-0375">Hydrogen ion transport</keyword>
<evidence type="ECO:0000256" key="2">
    <source>
        <dbReference type="ARBA" id="ARBA00008328"/>
    </source>
</evidence>
<evidence type="ECO:0000256" key="5">
    <source>
        <dbReference type="ARBA" id="ARBA00022781"/>
    </source>
</evidence>
<protein>
    <submittedName>
        <fullName evidence="10">Putative vacuolar h+-atpase v0 sector subunit m9.7 m9.2</fullName>
    </submittedName>
</protein>
<dbReference type="Pfam" id="PF05493">
    <property type="entry name" value="ATP_synt_H"/>
    <property type="match status" value="1"/>
</dbReference>
<dbReference type="GO" id="GO:0012505">
    <property type="term" value="C:endomembrane system"/>
    <property type="evidence" value="ECO:0007669"/>
    <property type="project" value="UniProtKB-SubCell"/>
</dbReference>
<evidence type="ECO:0000256" key="6">
    <source>
        <dbReference type="ARBA" id="ARBA00022989"/>
    </source>
</evidence>
<dbReference type="PANTHER" id="PTHR12263">
    <property type="entry name" value="VACUOLAR ATP SYNTHASE SUBUNIT H"/>
    <property type="match status" value="1"/>
</dbReference>
<evidence type="ECO:0000256" key="3">
    <source>
        <dbReference type="ARBA" id="ARBA00022448"/>
    </source>
</evidence>
<feature type="transmembrane region" description="Helical" evidence="9">
    <location>
        <begin position="6"/>
        <end position="26"/>
    </location>
</feature>
<evidence type="ECO:0000313" key="10">
    <source>
        <dbReference type="EMBL" id="JAA66686.1"/>
    </source>
</evidence>
<keyword evidence="8 9" id="KW-0472">Membrane</keyword>
<reference evidence="10" key="1">
    <citation type="submission" date="2012-12" db="EMBL/GenBank/DDBJ databases">
        <title>Identification and characterization of a phenylalanine ammonia-lyase gene family in Isatis indigotica Fort.</title>
        <authorList>
            <person name="Liu Q."/>
            <person name="Chen J."/>
            <person name="Zhou X."/>
            <person name="Di P."/>
            <person name="Xiao Y."/>
            <person name="Xuan H."/>
            <person name="Zhang L."/>
            <person name="Chen W."/>
        </authorList>
    </citation>
    <scope>NUCLEOTIDE SEQUENCE</scope>
    <source>
        <tissue evidence="10">Salivary gland</tissue>
    </source>
</reference>
<dbReference type="PANTHER" id="PTHR12263:SF0">
    <property type="entry name" value="V-TYPE PROTON ATPASE SUBUNIT"/>
    <property type="match status" value="1"/>
</dbReference>
<evidence type="ECO:0000256" key="4">
    <source>
        <dbReference type="ARBA" id="ARBA00022692"/>
    </source>
</evidence>
<accession>A0A0K8R6L1</accession>
<feature type="transmembrane region" description="Helical" evidence="9">
    <location>
        <begin position="38"/>
        <end position="56"/>
    </location>
</feature>
<name>A0A0K8R6L1_IXORI</name>
<keyword evidence="7" id="KW-0406">Ion transport</keyword>
<keyword evidence="4 9" id="KW-0812">Transmembrane</keyword>
<comment type="subcellular location">
    <subcellularLocation>
        <location evidence="1">Endomembrane system</location>
        <topology evidence="1">Multi-pass membrane protein</topology>
    </subcellularLocation>
</comment>
<dbReference type="EMBL" id="GADI01007122">
    <property type="protein sequence ID" value="JAA66686.1"/>
    <property type="molecule type" value="mRNA"/>
</dbReference>